<comment type="caution">
    <text evidence="1">The sequence shown here is derived from an EMBL/GenBank/DDBJ whole genome shotgun (WGS) entry which is preliminary data.</text>
</comment>
<protein>
    <recommendedName>
        <fullName evidence="3">Retrovirus-related Pol polyprotein from transposon TNT 1-94</fullName>
    </recommendedName>
</protein>
<gene>
    <name evidence="1" type="ORF">CR513_14049</name>
</gene>
<dbReference type="AlphaFoldDB" id="A0A371HI55"/>
<reference evidence="1" key="1">
    <citation type="submission" date="2018-05" db="EMBL/GenBank/DDBJ databases">
        <title>Draft genome of Mucuna pruriens seed.</title>
        <authorList>
            <person name="Nnadi N.E."/>
            <person name="Vos R."/>
            <person name="Hasami M.H."/>
            <person name="Devisetty U.K."/>
            <person name="Aguiy J.C."/>
        </authorList>
    </citation>
    <scope>NUCLEOTIDE SEQUENCE [LARGE SCALE GENOMIC DNA]</scope>
    <source>
        <strain evidence="1">JCA_2017</strain>
    </source>
</reference>
<dbReference type="STRING" id="157652.A0A371HI55"/>
<keyword evidence="2" id="KW-1185">Reference proteome</keyword>
<evidence type="ECO:0000313" key="1">
    <source>
        <dbReference type="EMBL" id="RDY02491.1"/>
    </source>
</evidence>
<dbReference type="CDD" id="cd09272">
    <property type="entry name" value="RNase_HI_RT_Ty1"/>
    <property type="match status" value="1"/>
</dbReference>
<dbReference type="Proteomes" id="UP000257109">
    <property type="component" value="Unassembled WGS sequence"/>
</dbReference>
<accession>A0A371HI55</accession>
<dbReference type="OrthoDB" id="2551793at2759"/>
<organism evidence="1 2">
    <name type="scientific">Mucuna pruriens</name>
    <name type="common">Velvet bean</name>
    <name type="synonym">Dolichos pruriens</name>
    <dbReference type="NCBI Taxonomy" id="157652"/>
    <lineage>
        <taxon>Eukaryota</taxon>
        <taxon>Viridiplantae</taxon>
        <taxon>Streptophyta</taxon>
        <taxon>Embryophyta</taxon>
        <taxon>Tracheophyta</taxon>
        <taxon>Spermatophyta</taxon>
        <taxon>Magnoliopsida</taxon>
        <taxon>eudicotyledons</taxon>
        <taxon>Gunneridae</taxon>
        <taxon>Pentapetalae</taxon>
        <taxon>rosids</taxon>
        <taxon>fabids</taxon>
        <taxon>Fabales</taxon>
        <taxon>Fabaceae</taxon>
        <taxon>Papilionoideae</taxon>
        <taxon>50 kb inversion clade</taxon>
        <taxon>NPAAA clade</taxon>
        <taxon>indigoferoid/millettioid clade</taxon>
        <taxon>Phaseoleae</taxon>
        <taxon>Mucuna</taxon>
    </lineage>
</organism>
<name>A0A371HI55_MUCPR</name>
<dbReference type="PANTHER" id="PTHR11439:SF467">
    <property type="entry name" value="INTEGRASE CATALYTIC DOMAIN-CONTAINING PROTEIN"/>
    <property type="match status" value="1"/>
</dbReference>
<feature type="non-terminal residue" evidence="1">
    <location>
        <position position="1"/>
    </location>
</feature>
<evidence type="ECO:0008006" key="3">
    <source>
        <dbReference type="Google" id="ProtNLM"/>
    </source>
</evidence>
<proteinExistence type="predicted"/>
<sequence length="128" mass="14728">MGVVAWQPKLHKCVALSTTKAKFIAITEACKELLWVKKFLQELGFVQDNYLLLCDSQSAIHFDMNSFHFRSKHIDLLELSKVHVDDNNADMMTKTLPRGMFEACYEIVGLAITSTYVLRLPKHYNDFT</sequence>
<dbReference type="PANTHER" id="PTHR11439">
    <property type="entry name" value="GAG-POL-RELATED RETROTRANSPOSON"/>
    <property type="match status" value="1"/>
</dbReference>
<dbReference type="EMBL" id="QJKJ01002523">
    <property type="protein sequence ID" value="RDY02491.1"/>
    <property type="molecule type" value="Genomic_DNA"/>
</dbReference>
<evidence type="ECO:0000313" key="2">
    <source>
        <dbReference type="Proteomes" id="UP000257109"/>
    </source>
</evidence>